<dbReference type="InterPro" id="IPR052192">
    <property type="entry name" value="Insect_Ionotropic_Sensory_Rcpt"/>
</dbReference>
<dbReference type="PANTHER" id="PTHR42643:SF30">
    <property type="entry name" value="IONOTROPIC RECEPTOR 40A-RELATED"/>
    <property type="match status" value="1"/>
</dbReference>
<dbReference type="InterPro" id="IPR001320">
    <property type="entry name" value="Iontro_rcpt_C"/>
</dbReference>
<evidence type="ECO:0000256" key="2">
    <source>
        <dbReference type="ARBA" id="ARBA00008685"/>
    </source>
</evidence>
<sequence length="355" mass="40766">MYNTIDSRVKVTDAARLSTASWLLFAARDVTLETFFSGINIPFDCEFLVAQEESEQMMELSEVYRINAEDVLHTYAFGNWTSRRGLRWRKMNIYERRNNLQGYVMKAAYKYGGEVLVSELEGSNVDRSNGVKFFFNHLWLILEKLLNFRQRLGALLKNGSWNGMMGMLTREEVDVAVDAFLMTTSRLRVISFMVPLLPAKSRPFIRRPDTAEHEWSDILRPFNTDLWLAVALTLTLLASFLSATYYAGRRYCRFQQPISFGFFESFFYIFGSFCQQGHSVTPVSGSCRIVYATSYLIGVVLQAAYSAALISYLTSQRIVLPFTTFQSLLELGTYRLAVLDRSAQLNYFDVTHVQP</sequence>
<evidence type="ECO:0000259" key="10">
    <source>
        <dbReference type="Pfam" id="PF00060"/>
    </source>
</evidence>
<evidence type="ECO:0000256" key="5">
    <source>
        <dbReference type="ARBA" id="ARBA00022989"/>
    </source>
</evidence>
<feature type="transmembrane region" description="Helical" evidence="9">
    <location>
        <begin position="258"/>
        <end position="278"/>
    </location>
</feature>
<proteinExistence type="inferred from homology"/>
<dbReference type="EMBL" id="JAJSOF020000009">
    <property type="protein sequence ID" value="KAJ4445625.1"/>
    <property type="molecule type" value="Genomic_DNA"/>
</dbReference>
<dbReference type="PANTHER" id="PTHR42643">
    <property type="entry name" value="IONOTROPIC RECEPTOR 20A-RELATED"/>
    <property type="match status" value="1"/>
</dbReference>
<comment type="similarity">
    <text evidence="2">Belongs to the glutamate-gated ion channel (TC 1.A.10.1) family.</text>
</comment>
<evidence type="ECO:0000256" key="3">
    <source>
        <dbReference type="ARBA" id="ARBA00022475"/>
    </source>
</evidence>
<evidence type="ECO:0000256" key="4">
    <source>
        <dbReference type="ARBA" id="ARBA00022692"/>
    </source>
</evidence>
<keyword evidence="4 9" id="KW-0812">Transmembrane</keyword>
<reference evidence="11 12" key="1">
    <citation type="journal article" date="2022" name="Allergy">
        <title>Genome assembly and annotation of Periplaneta americana reveal a comprehensive cockroach allergen profile.</title>
        <authorList>
            <person name="Wang L."/>
            <person name="Xiong Q."/>
            <person name="Saelim N."/>
            <person name="Wang L."/>
            <person name="Nong W."/>
            <person name="Wan A.T."/>
            <person name="Shi M."/>
            <person name="Liu X."/>
            <person name="Cao Q."/>
            <person name="Hui J.H.L."/>
            <person name="Sookrung N."/>
            <person name="Leung T.F."/>
            <person name="Tungtrongchitr A."/>
            <person name="Tsui S.K.W."/>
        </authorList>
    </citation>
    <scope>NUCLEOTIDE SEQUENCE [LARGE SCALE GENOMIC DNA]</scope>
    <source>
        <strain evidence="11">PWHHKU_190912</strain>
    </source>
</reference>
<comment type="subcellular location">
    <subcellularLocation>
        <location evidence="1">Cell membrane</location>
        <topology evidence="1">Multi-pass membrane protein</topology>
    </subcellularLocation>
</comment>
<evidence type="ECO:0000256" key="1">
    <source>
        <dbReference type="ARBA" id="ARBA00004651"/>
    </source>
</evidence>
<evidence type="ECO:0000313" key="12">
    <source>
        <dbReference type="Proteomes" id="UP001148838"/>
    </source>
</evidence>
<keyword evidence="5 9" id="KW-1133">Transmembrane helix</keyword>
<gene>
    <name evidence="11" type="ORF">ANN_12307</name>
</gene>
<evidence type="ECO:0000256" key="8">
    <source>
        <dbReference type="ARBA" id="ARBA00023180"/>
    </source>
</evidence>
<dbReference type="Proteomes" id="UP001148838">
    <property type="component" value="Unassembled WGS sequence"/>
</dbReference>
<dbReference type="SUPFAM" id="SSF53850">
    <property type="entry name" value="Periplasmic binding protein-like II"/>
    <property type="match status" value="1"/>
</dbReference>
<evidence type="ECO:0000256" key="6">
    <source>
        <dbReference type="ARBA" id="ARBA00023136"/>
    </source>
</evidence>
<keyword evidence="8" id="KW-0325">Glycoprotein</keyword>
<feature type="domain" description="Ionotropic glutamate receptor C-terminal" evidence="10">
    <location>
        <begin position="224"/>
        <end position="329"/>
    </location>
</feature>
<dbReference type="Gene3D" id="1.10.287.70">
    <property type="match status" value="1"/>
</dbReference>
<name>A0ABQ8TIF2_PERAM</name>
<evidence type="ECO:0000313" key="11">
    <source>
        <dbReference type="EMBL" id="KAJ4445625.1"/>
    </source>
</evidence>
<evidence type="ECO:0000256" key="9">
    <source>
        <dbReference type="SAM" id="Phobius"/>
    </source>
</evidence>
<comment type="caution">
    <text evidence="11">The sequence shown here is derived from an EMBL/GenBank/DDBJ whole genome shotgun (WGS) entry which is preliminary data.</text>
</comment>
<protein>
    <recommendedName>
        <fullName evidence="10">Ionotropic glutamate receptor C-terminal domain-containing protein</fullName>
    </recommendedName>
</protein>
<dbReference type="Pfam" id="PF00060">
    <property type="entry name" value="Lig_chan"/>
    <property type="match status" value="1"/>
</dbReference>
<evidence type="ECO:0000256" key="7">
    <source>
        <dbReference type="ARBA" id="ARBA00023170"/>
    </source>
</evidence>
<feature type="transmembrane region" description="Helical" evidence="9">
    <location>
        <begin position="290"/>
        <end position="313"/>
    </location>
</feature>
<keyword evidence="3" id="KW-1003">Cell membrane</keyword>
<keyword evidence="7" id="KW-0675">Receptor</keyword>
<feature type="transmembrane region" description="Helical" evidence="9">
    <location>
        <begin position="226"/>
        <end position="246"/>
    </location>
</feature>
<organism evidence="11 12">
    <name type="scientific">Periplaneta americana</name>
    <name type="common">American cockroach</name>
    <name type="synonym">Blatta americana</name>
    <dbReference type="NCBI Taxonomy" id="6978"/>
    <lineage>
        <taxon>Eukaryota</taxon>
        <taxon>Metazoa</taxon>
        <taxon>Ecdysozoa</taxon>
        <taxon>Arthropoda</taxon>
        <taxon>Hexapoda</taxon>
        <taxon>Insecta</taxon>
        <taxon>Pterygota</taxon>
        <taxon>Neoptera</taxon>
        <taxon>Polyneoptera</taxon>
        <taxon>Dictyoptera</taxon>
        <taxon>Blattodea</taxon>
        <taxon>Blattoidea</taxon>
        <taxon>Blattidae</taxon>
        <taxon>Blattinae</taxon>
        <taxon>Periplaneta</taxon>
    </lineage>
</organism>
<accession>A0ABQ8TIF2</accession>
<keyword evidence="6 9" id="KW-0472">Membrane</keyword>
<dbReference type="Gene3D" id="3.40.190.10">
    <property type="entry name" value="Periplasmic binding protein-like II"/>
    <property type="match status" value="1"/>
</dbReference>
<keyword evidence="12" id="KW-1185">Reference proteome</keyword>